<name>A0A059J8A3_TRIIM</name>
<reference evidence="2 3" key="1">
    <citation type="submission" date="2014-02" db="EMBL/GenBank/DDBJ databases">
        <title>The Genome Sequence of Trichophyton interdigitale MR816.</title>
        <authorList>
            <consortium name="The Broad Institute Genomics Platform"/>
            <person name="Cuomo C.A."/>
            <person name="White T.C."/>
            <person name="Graser Y."/>
            <person name="Martinez-Rossi N."/>
            <person name="Heitman J."/>
            <person name="Young S.K."/>
            <person name="Zeng Q."/>
            <person name="Gargeya S."/>
            <person name="Abouelleil A."/>
            <person name="Alvarado L."/>
            <person name="Chapman S.B."/>
            <person name="Gainer-Dewar J."/>
            <person name="Goldberg J."/>
            <person name="Griggs A."/>
            <person name="Gujja S."/>
            <person name="Hansen M."/>
            <person name="Howarth C."/>
            <person name="Imamovic A."/>
            <person name="Larimer J."/>
            <person name="Martinez D."/>
            <person name="Murphy C."/>
            <person name="Pearson M.D."/>
            <person name="Persinoti G."/>
            <person name="Poon T."/>
            <person name="Priest M."/>
            <person name="Roberts A.D."/>
            <person name="Saif S."/>
            <person name="Shea T.D."/>
            <person name="Sykes S.N."/>
            <person name="Wortman J."/>
            <person name="Nusbaum C."/>
            <person name="Birren B."/>
        </authorList>
    </citation>
    <scope>NUCLEOTIDE SEQUENCE [LARGE SCALE GENOMIC DNA]</scope>
    <source>
        <strain evidence="2 3">MR816</strain>
    </source>
</reference>
<sequence>MNLPIHEDENSQQAGSSSSTVHTNTYPLTIWDLEESPVPDVGPGKFFEWRLGQAGRRAELYHSRDKRRLRFLSRTEITYIRNMLLQLVRKLYLKTDEEVSVSELIDLAESITFDQLNDYPVPSRYWQSIRGIRDYYCYDGETLPESYDTAYHFAWHIAREENFALRRRWADAYELAYGLTIDEVASEGNSPWGELPDASGPFN</sequence>
<evidence type="ECO:0000256" key="1">
    <source>
        <dbReference type="SAM" id="MobiDB-lite"/>
    </source>
</evidence>
<gene>
    <name evidence="2" type="ORF">H109_04071</name>
</gene>
<dbReference type="AlphaFoldDB" id="A0A059J8A3"/>
<feature type="compositionally biased region" description="Polar residues" evidence="1">
    <location>
        <begin position="11"/>
        <end position="22"/>
    </location>
</feature>
<comment type="caution">
    <text evidence="2">The sequence shown here is derived from an EMBL/GenBank/DDBJ whole genome shotgun (WGS) entry which is preliminary data.</text>
</comment>
<protein>
    <submittedName>
        <fullName evidence="2">Uncharacterized protein</fullName>
    </submittedName>
</protein>
<dbReference type="OrthoDB" id="4173432at2759"/>
<proteinExistence type="predicted"/>
<dbReference type="EMBL" id="AOKY01000280">
    <property type="protein sequence ID" value="KDB24039.1"/>
    <property type="molecule type" value="Genomic_DNA"/>
</dbReference>
<accession>A0A059J8A3</accession>
<organism evidence="2 3">
    <name type="scientific">Trichophyton interdigitale (strain MR816)</name>
    <dbReference type="NCBI Taxonomy" id="1215338"/>
    <lineage>
        <taxon>Eukaryota</taxon>
        <taxon>Fungi</taxon>
        <taxon>Dikarya</taxon>
        <taxon>Ascomycota</taxon>
        <taxon>Pezizomycotina</taxon>
        <taxon>Eurotiomycetes</taxon>
        <taxon>Eurotiomycetidae</taxon>
        <taxon>Onygenales</taxon>
        <taxon>Arthrodermataceae</taxon>
        <taxon>Trichophyton</taxon>
    </lineage>
</organism>
<dbReference type="Proteomes" id="UP000024533">
    <property type="component" value="Unassembled WGS sequence"/>
</dbReference>
<feature type="region of interest" description="Disordered" evidence="1">
    <location>
        <begin position="1"/>
        <end position="22"/>
    </location>
</feature>
<keyword evidence="3" id="KW-1185">Reference proteome</keyword>
<evidence type="ECO:0000313" key="3">
    <source>
        <dbReference type="Proteomes" id="UP000024533"/>
    </source>
</evidence>
<dbReference type="OMA" id="RYWQSIR"/>
<dbReference type="HOGENOM" id="CLU_1332772_0_0_1"/>
<evidence type="ECO:0000313" key="2">
    <source>
        <dbReference type="EMBL" id="KDB24039.1"/>
    </source>
</evidence>